<evidence type="ECO:0000313" key="1">
    <source>
        <dbReference type="EMBL" id="MDP0400316.1"/>
    </source>
</evidence>
<keyword evidence="2" id="KW-1185">Reference proteome</keyword>
<dbReference type="EMBL" id="JAUTIX010000009">
    <property type="protein sequence ID" value="MDP0400316.1"/>
    <property type="molecule type" value="Genomic_DNA"/>
</dbReference>
<organism evidence="1 2">
    <name type="scientific">Tsukamurella strandjordii</name>
    <dbReference type="NCBI Taxonomy" id="147577"/>
    <lineage>
        <taxon>Bacteria</taxon>
        <taxon>Bacillati</taxon>
        <taxon>Actinomycetota</taxon>
        <taxon>Actinomycetes</taxon>
        <taxon>Mycobacteriales</taxon>
        <taxon>Tsukamurellaceae</taxon>
        <taxon>Tsukamurella</taxon>
    </lineage>
</organism>
<evidence type="ECO:0000313" key="2">
    <source>
        <dbReference type="Proteomes" id="UP001178281"/>
    </source>
</evidence>
<comment type="caution">
    <text evidence="1">The sequence shown here is derived from an EMBL/GenBank/DDBJ whole genome shotgun (WGS) entry which is preliminary data.</text>
</comment>
<reference evidence="1" key="1">
    <citation type="submission" date="2023-08" db="EMBL/GenBank/DDBJ databases">
        <title>The draft genome of Tsukamurella strandjordii strain 050030.</title>
        <authorList>
            <person name="Zhao F."/>
            <person name="Feng Y."/>
            <person name="Zong Z."/>
        </authorList>
    </citation>
    <scope>NUCLEOTIDE SEQUENCE</scope>
    <source>
        <strain evidence="1">050030</strain>
    </source>
</reference>
<accession>A0AA90NKX6</accession>
<dbReference type="RefSeq" id="WP_220658274.1">
    <property type="nucleotide sequence ID" value="NZ_BAAAII010000012.1"/>
</dbReference>
<gene>
    <name evidence="1" type="ORF">Q7X28_20560</name>
</gene>
<proteinExistence type="predicted"/>
<dbReference type="AlphaFoldDB" id="A0AA90NKX6"/>
<name>A0AA90NKX6_9ACTN</name>
<protein>
    <submittedName>
        <fullName evidence="1">Uncharacterized protein</fullName>
    </submittedName>
</protein>
<sequence length="250" mass="26389">MNALEPQGGAVTGDVTDLELARTVGVFVTVTRPAVVSARFVSTLAGLTPIPVVNGYLRRDSDGRSRWWVIPVGAVTTVAVAWPNALGFVARVLPLQPYLGFANQTIVVVGVAGEHGITEMSEQIDLVARVLARRQIDARSLLGENPGWNELVPVRETTDRLRGGIGSAIGAVREVVHTVKSARSALDARPRPASTFDKLSKLPVVGAFAGYVGEFATLRTVESRASDGAKILGLEAVLSGSSTAVEPEKD</sequence>
<dbReference type="Proteomes" id="UP001178281">
    <property type="component" value="Unassembled WGS sequence"/>
</dbReference>